<sequence>MATRNIKYGNDLFKTLETSNPDVFFDVTYWDLWIAILVNNRFNNKWEDLITYLRKNHSHYHDDDCEGIIAHIEHLHNKLSHKGLTFADILIDIDNDLMKKQEKKAKSKIIKFSFRDGEKSDWMYQTPRNIFYKEALYGHWDIFPINPKQEVEALQKKFKTKSFYTEDQSFALEDKLTSYIEKKEKKASLAELFALYRAFLSVILENINNIDDSYGVIGDLTGDVFKGYLELDWRELSIDTSEYLNDIIKYIIWEDYGLTYEIYPILFTKLTKAEIKIAKSILQSEQKKLAKYHLDYQAKEASSMLKLL</sequence>
<evidence type="ECO:0000313" key="1">
    <source>
        <dbReference type="EMBL" id="SFV66740.1"/>
    </source>
</evidence>
<dbReference type="EMBL" id="FPHE01000156">
    <property type="protein sequence ID" value="SFV66740.1"/>
    <property type="molecule type" value="Genomic_DNA"/>
</dbReference>
<dbReference type="AlphaFoldDB" id="A0A1W1CLG9"/>
<accession>A0A1W1CLG9</accession>
<proteinExistence type="predicted"/>
<name>A0A1W1CLG9_9ZZZZ</name>
<protein>
    <submittedName>
        <fullName evidence="1">Uncharacterized protein</fullName>
    </submittedName>
</protein>
<reference evidence="1" key="1">
    <citation type="submission" date="2016-10" db="EMBL/GenBank/DDBJ databases">
        <authorList>
            <person name="de Groot N.N."/>
        </authorList>
    </citation>
    <scope>NUCLEOTIDE SEQUENCE</scope>
</reference>
<organism evidence="1">
    <name type="scientific">hydrothermal vent metagenome</name>
    <dbReference type="NCBI Taxonomy" id="652676"/>
    <lineage>
        <taxon>unclassified sequences</taxon>
        <taxon>metagenomes</taxon>
        <taxon>ecological metagenomes</taxon>
    </lineage>
</organism>
<gene>
    <name evidence="1" type="ORF">MNB_SV-12-1854</name>
</gene>